<dbReference type="InterPro" id="IPR016286">
    <property type="entry name" value="FUC_metazoa-typ"/>
</dbReference>
<evidence type="ECO:0000313" key="10">
    <source>
        <dbReference type="EMBL" id="SHI57069.1"/>
    </source>
</evidence>
<dbReference type="SUPFAM" id="SSF51445">
    <property type="entry name" value="(Trans)glycosidases"/>
    <property type="match status" value="1"/>
</dbReference>
<dbReference type="Gene3D" id="3.20.20.80">
    <property type="entry name" value="Glycosidases"/>
    <property type="match status" value="1"/>
</dbReference>
<dbReference type="STRING" id="558155.SAMN04487911_103113"/>
<keyword evidence="11" id="KW-1185">Reference proteome</keyword>
<dbReference type="Pfam" id="PF16757">
    <property type="entry name" value="Fucosidase_C"/>
    <property type="match status" value="1"/>
</dbReference>
<dbReference type="OrthoDB" id="1095333at2"/>
<proteinExistence type="inferred from homology"/>
<feature type="site" description="May be important for catalysis" evidence="7">
    <location>
        <position position="298"/>
    </location>
</feature>
<comment type="function">
    <text evidence="1">Alpha-L-fucosidase is responsible for hydrolyzing the alpha-1,6-linked fucose joined to the reducing-end N-acetylglucosamine of the carbohydrate moieties of glycoproteins.</text>
</comment>
<dbReference type="Gene3D" id="2.60.40.1180">
    <property type="entry name" value="Golgi alpha-mannosidase II"/>
    <property type="match status" value="1"/>
</dbReference>
<keyword evidence="6" id="KW-0326">Glycosidase</keyword>
<evidence type="ECO:0000256" key="7">
    <source>
        <dbReference type="PIRSR" id="PIRSR001092-1"/>
    </source>
</evidence>
<dbReference type="EC" id="3.2.1.51" evidence="3"/>
<feature type="domain" description="Alpha-L-fucosidase C-terminal" evidence="9">
    <location>
        <begin position="418"/>
        <end position="494"/>
    </location>
</feature>
<dbReference type="PANTHER" id="PTHR10030">
    <property type="entry name" value="ALPHA-L-FUCOSIDASE"/>
    <property type="match status" value="1"/>
</dbReference>
<dbReference type="EMBL" id="FQYX01000003">
    <property type="protein sequence ID" value="SHI57069.1"/>
    <property type="molecule type" value="Genomic_DNA"/>
</dbReference>
<dbReference type="GO" id="GO:0004560">
    <property type="term" value="F:alpha-L-fucosidase activity"/>
    <property type="evidence" value="ECO:0007669"/>
    <property type="project" value="InterPro"/>
</dbReference>
<protein>
    <recommendedName>
        <fullName evidence="3">alpha-L-fucosidase</fullName>
        <ecNumber evidence="3">3.2.1.51</ecNumber>
    </recommendedName>
</protein>
<evidence type="ECO:0000256" key="4">
    <source>
        <dbReference type="ARBA" id="ARBA00022729"/>
    </source>
</evidence>
<evidence type="ECO:0000256" key="2">
    <source>
        <dbReference type="ARBA" id="ARBA00007951"/>
    </source>
</evidence>
<comment type="similarity">
    <text evidence="2">Belongs to the glycosyl hydrolase 29 family.</text>
</comment>
<dbReference type="Proteomes" id="UP000184231">
    <property type="component" value="Unassembled WGS sequence"/>
</dbReference>
<evidence type="ECO:0000256" key="3">
    <source>
        <dbReference type="ARBA" id="ARBA00012662"/>
    </source>
</evidence>
<gene>
    <name evidence="10" type="ORF">SAMN04487911_103113</name>
</gene>
<dbReference type="RefSeq" id="WP_072763181.1">
    <property type="nucleotide sequence ID" value="NZ_FQYX01000003.1"/>
</dbReference>
<dbReference type="PANTHER" id="PTHR10030:SF37">
    <property type="entry name" value="ALPHA-L-FUCOSIDASE-RELATED"/>
    <property type="match status" value="1"/>
</dbReference>
<evidence type="ECO:0000259" key="9">
    <source>
        <dbReference type="Pfam" id="PF16757"/>
    </source>
</evidence>
<dbReference type="InterPro" id="IPR013780">
    <property type="entry name" value="Glyco_hydro_b"/>
</dbReference>
<dbReference type="GO" id="GO:0006004">
    <property type="term" value="P:fucose metabolic process"/>
    <property type="evidence" value="ECO:0007669"/>
    <property type="project" value="InterPro"/>
</dbReference>
<reference evidence="10 11" key="1">
    <citation type="submission" date="2016-11" db="EMBL/GenBank/DDBJ databases">
        <authorList>
            <person name="Jaros S."/>
            <person name="Januszkiewicz K."/>
            <person name="Wedrychowicz H."/>
        </authorList>
    </citation>
    <scope>NUCLEOTIDE SEQUENCE [LARGE SCALE GENOMIC DNA]</scope>
    <source>
        <strain evidence="10 11">CGMCC 1.8863</strain>
    </source>
</reference>
<sequence>MKKVSYLLLMICTLVVTGVQEMNAQKKKIEPNWKSIDSRPVPSWFEDAKFGIFIHWGPYSVPAWSPKGTYSEWYQYWLESKSLFGNGNFSGTEVYDHHVKTYGPHFSYYNFGEQFTARDFDADKWAKLFEDAGAKYMMITSKHHDGFTLWPSKTANKTWGFPWNAMEVGANRDLLKELEVAVKKTEVKFGTYYSLYEWFNPLWKKDKEKFALEHMHPQFKDLVENYKPDLIWSDGDWDMSAEKWRSPELLAWLFNESAVGDKVVINDRWGDGIRFNHGGYFTTEYQSELDGSRPWEECRGIGFSFGYNTNEDAWDYASERTLVYLLLNVVSNGGNLLLDIGPDAEGNIPPIMQDRLLAIGDWLNVNGEAIYGSRKWERACQWSEHGKKDWKPEGTHYLPADYILKQTIDPEPGYGVREIFFTKKEKDLFAIVPTWPKDTLEIRDLELHPEAEITLLGTDIKIDYEQKGSNVVLNVPYLTADEVPSKYAYTFKIKNALK</sequence>
<dbReference type="Pfam" id="PF01120">
    <property type="entry name" value="Alpha_L_fucos"/>
    <property type="match status" value="1"/>
</dbReference>
<dbReference type="GO" id="GO:0005764">
    <property type="term" value="C:lysosome"/>
    <property type="evidence" value="ECO:0007669"/>
    <property type="project" value="TreeGrafter"/>
</dbReference>
<dbReference type="InterPro" id="IPR057739">
    <property type="entry name" value="Glyco_hydro_29_N"/>
</dbReference>
<evidence type="ECO:0000256" key="1">
    <source>
        <dbReference type="ARBA" id="ARBA00004071"/>
    </source>
</evidence>
<dbReference type="GO" id="GO:0016139">
    <property type="term" value="P:glycoside catabolic process"/>
    <property type="evidence" value="ECO:0007669"/>
    <property type="project" value="TreeGrafter"/>
</dbReference>
<dbReference type="InterPro" id="IPR031919">
    <property type="entry name" value="Fucosidase_C"/>
</dbReference>
<dbReference type="AlphaFoldDB" id="A0A1M6C7V3"/>
<accession>A0A1M6C7V3</accession>
<organism evidence="10 11">
    <name type="scientific">Arenibacter nanhaiticus</name>
    <dbReference type="NCBI Taxonomy" id="558155"/>
    <lineage>
        <taxon>Bacteria</taxon>
        <taxon>Pseudomonadati</taxon>
        <taxon>Bacteroidota</taxon>
        <taxon>Flavobacteriia</taxon>
        <taxon>Flavobacteriales</taxon>
        <taxon>Flavobacteriaceae</taxon>
        <taxon>Arenibacter</taxon>
    </lineage>
</organism>
<dbReference type="InterPro" id="IPR000933">
    <property type="entry name" value="Glyco_hydro_29"/>
</dbReference>
<keyword evidence="4" id="KW-0732">Signal</keyword>
<evidence type="ECO:0000313" key="11">
    <source>
        <dbReference type="Proteomes" id="UP000184231"/>
    </source>
</evidence>
<feature type="domain" description="Glycoside hydrolase family 29 N-terminal" evidence="8">
    <location>
        <begin position="21"/>
        <end position="368"/>
    </location>
</feature>
<evidence type="ECO:0000259" key="8">
    <source>
        <dbReference type="Pfam" id="PF01120"/>
    </source>
</evidence>
<name>A0A1M6C7V3_9FLAO</name>
<dbReference type="SMART" id="SM00812">
    <property type="entry name" value="Alpha_L_fucos"/>
    <property type="match status" value="1"/>
</dbReference>
<keyword evidence="5" id="KW-0378">Hydrolase</keyword>
<dbReference type="InterPro" id="IPR017853">
    <property type="entry name" value="GH"/>
</dbReference>
<dbReference type="PRINTS" id="PR00741">
    <property type="entry name" value="GLHYDRLASE29"/>
</dbReference>
<evidence type="ECO:0000256" key="5">
    <source>
        <dbReference type="ARBA" id="ARBA00022801"/>
    </source>
</evidence>
<dbReference type="PIRSF" id="PIRSF001092">
    <property type="entry name" value="Alpha-L-fucosidase"/>
    <property type="match status" value="1"/>
</dbReference>
<evidence type="ECO:0000256" key="6">
    <source>
        <dbReference type="ARBA" id="ARBA00023295"/>
    </source>
</evidence>